<comment type="similarity">
    <text evidence="2">Belongs to the binding-protein-dependent transport system permease family. FecCD subfamily.</text>
</comment>
<keyword evidence="4" id="KW-1003">Cell membrane</keyword>
<dbReference type="AlphaFoldDB" id="A0A830ENZ2"/>
<organism evidence="12 13">
    <name type="scientific">Halobellus salinus</name>
    <dbReference type="NCBI Taxonomy" id="931585"/>
    <lineage>
        <taxon>Archaea</taxon>
        <taxon>Methanobacteriati</taxon>
        <taxon>Methanobacteriota</taxon>
        <taxon>Stenosarchaea group</taxon>
        <taxon>Halobacteria</taxon>
        <taxon>Halobacteriales</taxon>
        <taxon>Haloferacaceae</taxon>
        <taxon>Halobellus</taxon>
    </lineage>
</organism>
<dbReference type="Gene3D" id="1.10.3470.10">
    <property type="entry name" value="ABC transporter involved in vitamin B12 uptake, BtuC"/>
    <property type="match status" value="1"/>
</dbReference>
<evidence type="ECO:0000256" key="4">
    <source>
        <dbReference type="ARBA" id="ARBA00022475"/>
    </source>
</evidence>
<dbReference type="PANTHER" id="PTHR30472">
    <property type="entry name" value="FERRIC ENTEROBACTIN TRANSPORT SYSTEM PERMEASE PROTEIN"/>
    <property type="match status" value="1"/>
</dbReference>
<dbReference type="GO" id="GO:0022857">
    <property type="term" value="F:transmembrane transporter activity"/>
    <property type="evidence" value="ECO:0007669"/>
    <property type="project" value="InterPro"/>
</dbReference>
<reference evidence="12" key="2">
    <citation type="submission" date="2020-09" db="EMBL/GenBank/DDBJ databases">
        <authorList>
            <person name="Sun Q."/>
            <person name="Ohkuma M."/>
        </authorList>
    </citation>
    <scope>NUCLEOTIDE SEQUENCE</scope>
    <source>
        <strain evidence="12">JCM 14359</strain>
    </source>
</reference>
<evidence type="ECO:0000256" key="11">
    <source>
        <dbReference type="SAM" id="Phobius"/>
    </source>
</evidence>
<comment type="function">
    <text evidence="8">Required for corrinoid utilization. Probably part of the ABC transporter complex BtuCDF involved in cobalamin (vitamin B12) import. Probably involved in the translocation of the substrate across the membrane.</text>
</comment>
<feature type="transmembrane region" description="Helical" evidence="11">
    <location>
        <begin position="202"/>
        <end position="220"/>
    </location>
</feature>
<dbReference type="OrthoDB" id="57034at2157"/>
<comment type="subcellular location">
    <subcellularLocation>
        <location evidence="1">Cell membrane</location>
        <topology evidence="1">Multi-pass membrane protein</topology>
    </subcellularLocation>
</comment>
<evidence type="ECO:0000256" key="6">
    <source>
        <dbReference type="ARBA" id="ARBA00022989"/>
    </source>
</evidence>
<keyword evidence="3" id="KW-0813">Transport</keyword>
<evidence type="ECO:0000256" key="3">
    <source>
        <dbReference type="ARBA" id="ARBA00022448"/>
    </source>
</evidence>
<feature type="transmembrane region" description="Helical" evidence="11">
    <location>
        <begin position="68"/>
        <end position="87"/>
    </location>
</feature>
<proteinExistence type="inferred from homology"/>
<dbReference type="PANTHER" id="PTHR30472:SF25">
    <property type="entry name" value="ABC TRANSPORTER PERMEASE PROTEIN MJ0876-RELATED"/>
    <property type="match status" value="1"/>
</dbReference>
<dbReference type="Pfam" id="PF01032">
    <property type="entry name" value="FecCD"/>
    <property type="match status" value="1"/>
</dbReference>
<dbReference type="GO" id="GO:0005886">
    <property type="term" value="C:plasma membrane"/>
    <property type="evidence" value="ECO:0007669"/>
    <property type="project" value="UniProtKB-SubCell"/>
</dbReference>
<protein>
    <recommendedName>
        <fullName evidence="10">Cobalamin import system permease protein BtuC</fullName>
    </recommendedName>
</protein>
<name>A0A830ENZ2_9EURY</name>
<accession>A0A830ENZ2</accession>
<feature type="transmembrane region" description="Helical" evidence="11">
    <location>
        <begin position="246"/>
        <end position="272"/>
    </location>
</feature>
<dbReference type="InterPro" id="IPR000522">
    <property type="entry name" value="ABC_transptr_permease_BtuC"/>
</dbReference>
<comment type="subunit">
    <text evidence="9">The complex is composed of two ATP-binding proteins (BtuD), two transmembrane proteins (BtuC) and a solute-binding protein (BtuF).</text>
</comment>
<evidence type="ECO:0000256" key="9">
    <source>
        <dbReference type="ARBA" id="ARBA00064420"/>
    </source>
</evidence>
<evidence type="ECO:0000313" key="12">
    <source>
        <dbReference type="EMBL" id="GGJ03202.1"/>
    </source>
</evidence>
<dbReference type="RefSeq" id="WP_188786418.1">
    <property type="nucleotide sequence ID" value="NZ_BMOC01000005.1"/>
</dbReference>
<dbReference type="CDD" id="cd06550">
    <property type="entry name" value="TM_ABC_iron-siderophores_like"/>
    <property type="match status" value="1"/>
</dbReference>
<feature type="transmembrane region" description="Helical" evidence="11">
    <location>
        <begin position="99"/>
        <end position="121"/>
    </location>
</feature>
<keyword evidence="5 11" id="KW-0812">Transmembrane</keyword>
<feature type="transmembrane region" description="Helical" evidence="11">
    <location>
        <begin position="157"/>
        <end position="177"/>
    </location>
</feature>
<sequence length="339" mass="35008">MTLRTRTLAWSTGLTGLLAVVLVISAGTGPVSIPPATVAKVLLSADPIPLGFEAPRTSRVIVLNVRLPRIVLAAFVGVALATAGTVMQGFFRNPMADPSIIGVSSGAAVGAVATIVLPFALPFGLELQAAAFLAAVLAAFGVYLIATQGGHTPTATLLLAGVAVQTFLGAIISLLLLHSGQSLRRVVYWLMGHLGGTTWDEVQVIAVALPPLFLVLLFYARDLNVLLLGEEQARGLGVEVERTKRILLAVSSVATAAAVAVTGVIGFVGLIVPHGMRLLVGPDHRILLPSSALAGASFLVATDTLARSGPAEIPVGIVTAALGAPFFLYLLRSREVTEL</sequence>
<keyword evidence="7 11" id="KW-0472">Membrane</keyword>
<dbReference type="SUPFAM" id="SSF81345">
    <property type="entry name" value="ABC transporter involved in vitamin B12 uptake, BtuC"/>
    <property type="match status" value="1"/>
</dbReference>
<dbReference type="EMBL" id="BMOC01000005">
    <property type="protein sequence ID" value="GGJ03202.1"/>
    <property type="molecule type" value="Genomic_DNA"/>
</dbReference>
<reference evidence="12" key="1">
    <citation type="journal article" date="2014" name="Int. J. Syst. Evol. Microbiol.">
        <title>Complete genome sequence of Corynebacterium casei LMG S-19264T (=DSM 44701T), isolated from a smear-ripened cheese.</title>
        <authorList>
            <consortium name="US DOE Joint Genome Institute (JGI-PGF)"/>
            <person name="Walter F."/>
            <person name="Albersmeier A."/>
            <person name="Kalinowski J."/>
            <person name="Ruckert C."/>
        </authorList>
    </citation>
    <scope>NUCLEOTIDE SEQUENCE</scope>
    <source>
        <strain evidence="12">JCM 14359</strain>
    </source>
</reference>
<keyword evidence="13" id="KW-1185">Reference proteome</keyword>
<feature type="transmembrane region" description="Helical" evidence="11">
    <location>
        <begin position="313"/>
        <end position="331"/>
    </location>
</feature>
<evidence type="ECO:0000256" key="10">
    <source>
        <dbReference type="ARBA" id="ARBA00071366"/>
    </source>
</evidence>
<dbReference type="NCBIfam" id="NF007081">
    <property type="entry name" value="PRK09535.1"/>
    <property type="match status" value="1"/>
</dbReference>
<feature type="transmembrane region" description="Helical" evidence="11">
    <location>
        <begin position="127"/>
        <end position="145"/>
    </location>
</feature>
<evidence type="ECO:0000313" key="13">
    <source>
        <dbReference type="Proteomes" id="UP000653099"/>
    </source>
</evidence>
<evidence type="ECO:0000256" key="1">
    <source>
        <dbReference type="ARBA" id="ARBA00004651"/>
    </source>
</evidence>
<gene>
    <name evidence="12" type="ORF">GCM10008995_11230</name>
</gene>
<dbReference type="Proteomes" id="UP000653099">
    <property type="component" value="Unassembled WGS sequence"/>
</dbReference>
<evidence type="ECO:0000256" key="8">
    <source>
        <dbReference type="ARBA" id="ARBA00053891"/>
    </source>
</evidence>
<evidence type="ECO:0000256" key="7">
    <source>
        <dbReference type="ARBA" id="ARBA00023136"/>
    </source>
</evidence>
<comment type="caution">
    <text evidence="12">The sequence shown here is derived from an EMBL/GenBank/DDBJ whole genome shotgun (WGS) entry which is preliminary data.</text>
</comment>
<keyword evidence="6 11" id="KW-1133">Transmembrane helix</keyword>
<dbReference type="InterPro" id="IPR037294">
    <property type="entry name" value="ABC_BtuC-like"/>
</dbReference>
<evidence type="ECO:0000256" key="2">
    <source>
        <dbReference type="ARBA" id="ARBA00007935"/>
    </source>
</evidence>
<evidence type="ECO:0000256" key="5">
    <source>
        <dbReference type="ARBA" id="ARBA00022692"/>
    </source>
</evidence>
<dbReference type="FunFam" id="1.10.3470.10:FF:000001">
    <property type="entry name" value="Vitamin B12 ABC transporter permease BtuC"/>
    <property type="match status" value="1"/>
</dbReference>